<keyword evidence="6" id="KW-0479">Metal-binding</keyword>
<dbReference type="PRINTS" id="PR01050">
    <property type="entry name" value="PYRUVTKNASE"/>
</dbReference>
<organism evidence="15 16">
    <name type="scientific">Bonamia ostreae</name>
    <dbReference type="NCBI Taxonomy" id="126728"/>
    <lineage>
        <taxon>Eukaryota</taxon>
        <taxon>Sar</taxon>
        <taxon>Rhizaria</taxon>
        <taxon>Endomyxa</taxon>
        <taxon>Ascetosporea</taxon>
        <taxon>Haplosporida</taxon>
        <taxon>Bonamia</taxon>
    </lineage>
</organism>
<feature type="domain" description="Pyruvate kinase barrel" evidence="14">
    <location>
        <begin position="7"/>
        <end position="197"/>
    </location>
</feature>
<protein>
    <recommendedName>
        <fullName evidence="4 13">Pyruvate kinase</fullName>
        <ecNumber evidence="4 13">2.7.1.40</ecNumber>
    </recommendedName>
</protein>
<proteinExistence type="inferred from homology"/>
<evidence type="ECO:0000256" key="6">
    <source>
        <dbReference type="ARBA" id="ARBA00022723"/>
    </source>
</evidence>
<sequence length="197" mass="22177">MRKNDPITIGYGHIKLVVRDVSEDSLKCQILISGHIFNKKTIYLPDSKINYPKELTEQDKRDLNFAAENKANFVSIPYVCDGKKIKLVRQFLRDKGLENPFIIAKIECEEALINFRQILDETDSILVSRGPLGEEIDLETVTLSQKMIIRKCNVAGKPVITATQMLESMRVNPFPTRAEASDVGNAVFDGTDCVMLS</sequence>
<evidence type="ECO:0000256" key="8">
    <source>
        <dbReference type="ARBA" id="ARBA00022777"/>
    </source>
</evidence>
<evidence type="ECO:0000256" key="9">
    <source>
        <dbReference type="ARBA" id="ARBA00022840"/>
    </source>
</evidence>
<keyword evidence="16" id="KW-1185">Reference proteome</keyword>
<dbReference type="InterPro" id="IPR015806">
    <property type="entry name" value="Pyrv_Knase_insert_dom_sf"/>
</dbReference>
<keyword evidence="5 13" id="KW-0808">Transferase</keyword>
<reference evidence="15 16" key="1">
    <citation type="journal article" date="2024" name="BMC Biol.">
        <title>Comparative genomics of Ascetosporea gives new insight into the evolutionary basis for animal parasitism in Rhizaria.</title>
        <authorList>
            <person name="Hiltunen Thoren M."/>
            <person name="Onut-Brannstrom I."/>
            <person name="Alfjorden A."/>
            <person name="Peckova H."/>
            <person name="Swords F."/>
            <person name="Hooper C."/>
            <person name="Holzer A.S."/>
            <person name="Bass D."/>
            <person name="Burki F."/>
        </authorList>
    </citation>
    <scope>NUCLEOTIDE SEQUENCE [LARGE SCALE GENOMIC DNA]</scope>
    <source>
        <strain evidence="15">20-A016</strain>
    </source>
</reference>
<dbReference type="SUPFAM" id="SSF50800">
    <property type="entry name" value="PK beta-barrel domain-like"/>
    <property type="match status" value="1"/>
</dbReference>
<keyword evidence="12 15" id="KW-0670">Pyruvate</keyword>
<dbReference type="EC" id="2.7.1.40" evidence="4 13"/>
<feature type="non-terminal residue" evidence="15">
    <location>
        <position position="197"/>
    </location>
</feature>
<evidence type="ECO:0000256" key="11">
    <source>
        <dbReference type="ARBA" id="ARBA00023152"/>
    </source>
</evidence>
<dbReference type="EMBL" id="JBDODL010004710">
    <property type="protein sequence ID" value="MES1923108.1"/>
    <property type="molecule type" value="Genomic_DNA"/>
</dbReference>
<dbReference type="InterPro" id="IPR015793">
    <property type="entry name" value="Pyrv_Knase_brl"/>
</dbReference>
<evidence type="ECO:0000256" key="13">
    <source>
        <dbReference type="RuleBase" id="RU000504"/>
    </source>
</evidence>
<dbReference type="InterPro" id="IPR011037">
    <property type="entry name" value="Pyrv_Knase-like_insert_dom_sf"/>
</dbReference>
<keyword evidence="8 13" id="KW-0418">Kinase</keyword>
<accession>A0ABV2AUP9</accession>
<evidence type="ECO:0000313" key="16">
    <source>
        <dbReference type="Proteomes" id="UP001439008"/>
    </source>
</evidence>
<evidence type="ECO:0000256" key="7">
    <source>
        <dbReference type="ARBA" id="ARBA00022741"/>
    </source>
</evidence>
<keyword evidence="10 13" id="KW-0460">Magnesium</keyword>
<dbReference type="SUPFAM" id="SSF51621">
    <property type="entry name" value="Phosphoenolpyruvate/pyruvate domain"/>
    <property type="match status" value="1"/>
</dbReference>
<dbReference type="Gene3D" id="2.40.33.10">
    <property type="entry name" value="PK beta-barrel domain-like"/>
    <property type="match status" value="1"/>
</dbReference>
<keyword evidence="11 13" id="KW-0324">Glycolysis</keyword>
<dbReference type="PANTHER" id="PTHR11817">
    <property type="entry name" value="PYRUVATE KINASE"/>
    <property type="match status" value="1"/>
</dbReference>
<evidence type="ECO:0000256" key="10">
    <source>
        <dbReference type="ARBA" id="ARBA00022842"/>
    </source>
</evidence>
<comment type="cofactor">
    <cofactor evidence="1">
        <name>K(+)</name>
        <dbReference type="ChEBI" id="CHEBI:29103"/>
    </cofactor>
</comment>
<evidence type="ECO:0000256" key="2">
    <source>
        <dbReference type="ARBA" id="ARBA00004997"/>
    </source>
</evidence>
<keyword evidence="7" id="KW-0547">Nucleotide-binding</keyword>
<dbReference type="InterPro" id="IPR040442">
    <property type="entry name" value="Pyrv_kinase-like_dom_sf"/>
</dbReference>
<keyword evidence="9" id="KW-0067">ATP-binding</keyword>
<dbReference type="Gene3D" id="3.20.20.60">
    <property type="entry name" value="Phosphoenolpyruvate-binding domains"/>
    <property type="match status" value="1"/>
</dbReference>
<evidence type="ECO:0000256" key="12">
    <source>
        <dbReference type="ARBA" id="ARBA00023317"/>
    </source>
</evidence>
<dbReference type="GO" id="GO:0016301">
    <property type="term" value="F:kinase activity"/>
    <property type="evidence" value="ECO:0007669"/>
    <property type="project" value="UniProtKB-KW"/>
</dbReference>
<evidence type="ECO:0000256" key="3">
    <source>
        <dbReference type="ARBA" id="ARBA00008663"/>
    </source>
</evidence>
<dbReference type="GO" id="GO:0004743">
    <property type="term" value="F:pyruvate kinase activity"/>
    <property type="evidence" value="ECO:0007669"/>
    <property type="project" value="UniProtKB-EC"/>
</dbReference>
<name>A0ABV2AUP9_9EUKA</name>
<evidence type="ECO:0000256" key="5">
    <source>
        <dbReference type="ARBA" id="ARBA00022679"/>
    </source>
</evidence>
<dbReference type="Pfam" id="PF00224">
    <property type="entry name" value="PK"/>
    <property type="match status" value="1"/>
</dbReference>
<dbReference type="InterPro" id="IPR001697">
    <property type="entry name" value="Pyr_Knase"/>
</dbReference>
<dbReference type="InterPro" id="IPR015813">
    <property type="entry name" value="Pyrv/PenolPyrv_kinase-like_dom"/>
</dbReference>
<evidence type="ECO:0000256" key="4">
    <source>
        <dbReference type="ARBA" id="ARBA00012142"/>
    </source>
</evidence>
<comment type="catalytic activity">
    <reaction evidence="13">
        <text>pyruvate + ATP = phosphoenolpyruvate + ADP + H(+)</text>
        <dbReference type="Rhea" id="RHEA:18157"/>
        <dbReference type="ChEBI" id="CHEBI:15361"/>
        <dbReference type="ChEBI" id="CHEBI:15378"/>
        <dbReference type="ChEBI" id="CHEBI:30616"/>
        <dbReference type="ChEBI" id="CHEBI:58702"/>
        <dbReference type="ChEBI" id="CHEBI:456216"/>
        <dbReference type="EC" id="2.7.1.40"/>
    </reaction>
</comment>
<comment type="caution">
    <text evidence="15">The sequence shown here is derived from an EMBL/GenBank/DDBJ whole genome shotgun (WGS) entry which is preliminary data.</text>
</comment>
<comment type="similarity">
    <text evidence="3 13">Belongs to the pyruvate kinase family.</text>
</comment>
<dbReference type="Proteomes" id="UP001439008">
    <property type="component" value="Unassembled WGS sequence"/>
</dbReference>
<comment type="pathway">
    <text evidence="2 13">Carbohydrate degradation; glycolysis; pyruvate from D-glyceraldehyde 3-phosphate: step 5/5.</text>
</comment>
<evidence type="ECO:0000256" key="1">
    <source>
        <dbReference type="ARBA" id="ARBA00001958"/>
    </source>
</evidence>
<evidence type="ECO:0000313" key="15">
    <source>
        <dbReference type="EMBL" id="MES1923108.1"/>
    </source>
</evidence>
<evidence type="ECO:0000259" key="14">
    <source>
        <dbReference type="Pfam" id="PF00224"/>
    </source>
</evidence>
<gene>
    <name evidence="15" type="primary">PYK1</name>
    <name evidence="15" type="ORF">MHBO_004649</name>
</gene>